<reference evidence="1" key="1">
    <citation type="journal article" date="2017" name="Nature">
        <title>The sunflower genome provides insights into oil metabolism, flowering and Asterid evolution.</title>
        <authorList>
            <person name="Badouin H."/>
            <person name="Gouzy J."/>
            <person name="Grassa C.J."/>
            <person name="Murat F."/>
            <person name="Staton S.E."/>
            <person name="Cottret L."/>
            <person name="Lelandais-Briere C."/>
            <person name="Owens G.L."/>
            <person name="Carrere S."/>
            <person name="Mayjonade B."/>
            <person name="Legrand L."/>
            <person name="Gill N."/>
            <person name="Kane N.C."/>
            <person name="Bowers J.E."/>
            <person name="Hubner S."/>
            <person name="Bellec A."/>
            <person name="Berard A."/>
            <person name="Berges H."/>
            <person name="Blanchet N."/>
            <person name="Boniface M.C."/>
            <person name="Brunel D."/>
            <person name="Catrice O."/>
            <person name="Chaidir N."/>
            <person name="Claudel C."/>
            <person name="Donnadieu C."/>
            <person name="Faraut T."/>
            <person name="Fievet G."/>
            <person name="Helmstetter N."/>
            <person name="King M."/>
            <person name="Knapp S.J."/>
            <person name="Lai Z."/>
            <person name="Le Paslier M.C."/>
            <person name="Lippi Y."/>
            <person name="Lorenzon L."/>
            <person name="Mandel J.R."/>
            <person name="Marage G."/>
            <person name="Marchand G."/>
            <person name="Marquand E."/>
            <person name="Bret-Mestries E."/>
            <person name="Morien E."/>
            <person name="Nambeesan S."/>
            <person name="Nguyen T."/>
            <person name="Pegot-Espagnet P."/>
            <person name="Pouilly N."/>
            <person name="Raftis F."/>
            <person name="Sallet E."/>
            <person name="Schiex T."/>
            <person name="Thomas J."/>
            <person name="Vandecasteele C."/>
            <person name="Vares D."/>
            <person name="Vear F."/>
            <person name="Vautrin S."/>
            <person name="Crespi M."/>
            <person name="Mangin B."/>
            <person name="Burke J.M."/>
            <person name="Salse J."/>
            <person name="Munos S."/>
            <person name="Vincourt P."/>
            <person name="Rieseberg L.H."/>
            <person name="Langlade N.B."/>
        </authorList>
    </citation>
    <scope>NUCLEOTIDE SEQUENCE</scope>
    <source>
        <tissue evidence="1">Leaves</tissue>
    </source>
</reference>
<dbReference type="Gramene" id="mRNA:HanXRQr2_Chr11g0474751">
    <property type="protein sequence ID" value="CDS:HanXRQr2_Chr11g0474751.1"/>
    <property type="gene ID" value="HanXRQr2_Chr11g0474751"/>
</dbReference>
<evidence type="ECO:0000313" key="1">
    <source>
        <dbReference type="EMBL" id="KAF5780685.1"/>
    </source>
</evidence>
<dbReference type="Proteomes" id="UP000215914">
    <property type="component" value="Unassembled WGS sequence"/>
</dbReference>
<evidence type="ECO:0000313" key="2">
    <source>
        <dbReference type="Proteomes" id="UP000215914"/>
    </source>
</evidence>
<organism evidence="1 2">
    <name type="scientific">Helianthus annuus</name>
    <name type="common">Common sunflower</name>
    <dbReference type="NCBI Taxonomy" id="4232"/>
    <lineage>
        <taxon>Eukaryota</taxon>
        <taxon>Viridiplantae</taxon>
        <taxon>Streptophyta</taxon>
        <taxon>Embryophyta</taxon>
        <taxon>Tracheophyta</taxon>
        <taxon>Spermatophyta</taxon>
        <taxon>Magnoliopsida</taxon>
        <taxon>eudicotyledons</taxon>
        <taxon>Gunneridae</taxon>
        <taxon>Pentapetalae</taxon>
        <taxon>asterids</taxon>
        <taxon>campanulids</taxon>
        <taxon>Asterales</taxon>
        <taxon>Asteraceae</taxon>
        <taxon>Asteroideae</taxon>
        <taxon>Heliantheae alliance</taxon>
        <taxon>Heliantheae</taxon>
        <taxon>Helianthus</taxon>
    </lineage>
</organism>
<protein>
    <submittedName>
        <fullName evidence="1">Uncharacterized protein</fullName>
    </submittedName>
</protein>
<keyword evidence="2" id="KW-1185">Reference proteome</keyword>
<gene>
    <name evidence="1" type="ORF">HanXRQr2_Chr11g0474751</name>
</gene>
<reference evidence="1" key="2">
    <citation type="submission" date="2020-06" db="EMBL/GenBank/DDBJ databases">
        <title>Helianthus annuus Genome sequencing and assembly Release 2.</title>
        <authorList>
            <person name="Gouzy J."/>
            <person name="Langlade N."/>
            <person name="Munos S."/>
        </authorList>
    </citation>
    <scope>NUCLEOTIDE SEQUENCE</scope>
    <source>
        <tissue evidence="1">Leaves</tissue>
    </source>
</reference>
<accession>A0A9K3HM05</accession>
<dbReference type="AlphaFoldDB" id="A0A9K3HM05"/>
<proteinExistence type="predicted"/>
<comment type="caution">
    <text evidence="1">The sequence shown here is derived from an EMBL/GenBank/DDBJ whole genome shotgun (WGS) entry which is preliminary data.</text>
</comment>
<name>A0A9K3HM05_HELAN</name>
<sequence length="52" mass="6101">MYKHAGKVHRKTKNYGSLKIMPRSCLKLQKLATKPTDPKKRLQMMYNPIQTV</sequence>
<dbReference type="EMBL" id="MNCJ02000326">
    <property type="protein sequence ID" value="KAF5780685.1"/>
    <property type="molecule type" value="Genomic_DNA"/>
</dbReference>